<accession>A0A2N5V5D4</accession>
<dbReference type="AlphaFoldDB" id="A0A2N5V5D4"/>
<dbReference type="Proteomes" id="UP000235388">
    <property type="component" value="Unassembled WGS sequence"/>
</dbReference>
<protein>
    <submittedName>
        <fullName evidence="1">Uncharacterized protein</fullName>
    </submittedName>
</protein>
<organism evidence="1 2">
    <name type="scientific">Puccinia coronata f. sp. avenae</name>
    <dbReference type="NCBI Taxonomy" id="200324"/>
    <lineage>
        <taxon>Eukaryota</taxon>
        <taxon>Fungi</taxon>
        <taxon>Dikarya</taxon>
        <taxon>Basidiomycota</taxon>
        <taxon>Pucciniomycotina</taxon>
        <taxon>Pucciniomycetes</taxon>
        <taxon>Pucciniales</taxon>
        <taxon>Pucciniaceae</taxon>
        <taxon>Puccinia</taxon>
    </lineage>
</organism>
<reference evidence="1 2" key="1">
    <citation type="submission" date="2017-11" db="EMBL/GenBank/DDBJ databases">
        <title>De novo assembly and phasing of dikaryotic genomes from two isolates of Puccinia coronata f. sp. avenae, the causal agent of oat crown rust.</title>
        <authorList>
            <person name="Miller M.E."/>
            <person name="Zhang Y."/>
            <person name="Omidvar V."/>
            <person name="Sperschneider J."/>
            <person name="Schwessinger B."/>
            <person name="Raley C."/>
            <person name="Palmer J.M."/>
            <person name="Garnica D."/>
            <person name="Upadhyaya N."/>
            <person name="Rathjen J."/>
            <person name="Taylor J.M."/>
            <person name="Park R.F."/>
            <person name="Dodds P.N."/>
            <person name="Hirsch C.D."/>
            <person name="Kianian S.F."/>
            <person name="Figueroa M."/>
        </authorList>
    </citation>
    <scope>NUCLEOTIDE SEQUENCE [LARGE SCALE GENOMIC DNA]</scope>
    <source>
        <strain evidence="1">12NC29</strain>
    </source>
</reference>
<dbReference type="EMBL" id="PGCJ01000130">
    <property type="protein sequence ID" value="PLW45209.1"/>
    <property type="molecule type" value="Genomic_DNA"/>
</dbReference>
<proteinExistence type="predicted"/>
<comment type="caution">
    <text evidence="1">The sequence shown here is derived from an EMBL/GenBank/DDBJ whole genome shotgun (WGS) entry which is preliminary data.</text>
</comment>
<gene>
    <name evidence="1" type="ORF">PCANC_11297</name>
</gene>
<evidence type="ECO:0000313" key="1">
    <source>
        <dbReference type="EMBL" id="PLW45209.1"/>
    </source>
</evidence>
<name>A0A2N5V5D4_9BASI</name>
<sequence>MSKLMATFLILHRHPSPVLHFKAPSDTSFSYFADIIVQPKDGNPNSSTSSALKKRSKDNSVIHFIDLARRISVTPLHSIHRPIRPLDLETL</sequence>
<evidence type="ECO:0000313" key="2">
    <source>
        <dbReference type="Proteomes" id="UP000235388"/>
    </source>
</evidence>
<keyword evidence="2" id="KW-1185">Reference proteome</keyword>